<comment type="caution">
    <text evidence="2">The sequence shown here is derived from an EMBL/GenBank/DDBJ whole genome shotgun (WGS) entry which is preliminary data.</text>
</comment>
<protein>
    <submittedName>
        <fullName evidence="2">Uncharacterized protein</fullName>
    </submittedName>
</protein>
<dbReference type="EMBL" id="JAAMPJ010000018">
    <property type="protein sequence ID" value="NGY65878.1"/>
    <property type="molecule type" value="Genomic_DNA"/>
</dbReference>
<proteinExistence type="predicted"/>
<accession>A0A7C9W4R4</accession>
<evidence type="ECO:0000313" key="3">
    <source>
        <dbReference type="Proteomes" id="UP000481360"/>
    </source>
</evidence>
<reference evidence="2 3" key="1">
    <citation type="submission" date="2020-03" db="EMBL/GenBank/DDBJ databases">
        <title>Isolation and identification of active actinomycetes.</title>
        <authorList>
            <person name="Sun X."/>
        </authorList>
    </citation>
    <scope>NUCLEOTIDE SEQUENCE [LARGE SCALE GENOMIC DNA]</scope>
    <source>
        <strain evidence="2 3">NEAU-D13</strain>
    </source>
</reference>
<dbReference type="RefSeq" id="WP_166055049.1">
    <property type="nucleotide sequence ID" value="NZ_JAAMPJ010000018.1"/>
</dbReference>
<keyword evidence="1" id="KW-0732">Signal</keyword>
<sequence>MKSLTVFFSAVAVAICLAGFGATAASAAPSGPDAPASISAVSPDQWVFTGFYESWLACQEDGIEGTIFTAADDYRCDTVHNPNGSTKGWNLFLHFP</sequence>
<dbReference type="AlphaFoldDB" id="A0A7C9W4R4"/>
<evidence type="ECO:0000256" key="1">
    <source>
        <dbReference type="SAM" id="SignalP"/>
    </source>
</evidence>
<organism evidence="2 3">
    <name type="scientific">Lentzea alba</name>
    <dbReference type="NCBI Taxonomy" id="2714351"/>
    <lineage>
        <taxon>Bacteria</taxon>
        <taxon>Bacillati</taxon>
        <taxon>Actinomycetota</taxon>
        <taxon>Actinomycetes</taxon>
        <taxon>Pseudonocardiales</taxon>
        <taxon>Pseudonocardiaceae</taxon>
        <taxon>Lentzea</taxon>
    </lineage>
</organism>
<evidence type="ECO:0000313" key="2">
    <source>
        <dbReference type="EMBL" id="NGY65878.1"/>
    </source>
</evidence>
<keyword evidence="3" id="KW-1185">Reference proteome</keyword>
<feature type="chain" id="PRO_5028871751" evidence="1">
    <location>
        <begin position="28"/>
        <end position="96"/>
    </location>
</feature>
<feature type="signal peptide" evidence="1">
    <location>
        <begin position="1"/>
        <end position="27"/>
    </location>
</feature>
<gene>
    <name evidence="2" type="ORF">G7043_44025</name>
</gene>
<name>A0A7C9W4R4_9PSEU</name>
<dbReference type="Proteomes" id="UP000481360">
    <property type="component" value="Unassembled WGS sequence"/>
</dbReference>